<reference evidence="3" key="1">
    <citation type="submission" date="2021-06" db="EMBL/GenBank/DDBJ databases">
        <authorList>
            <person name="Kallberg Y."/>
            <person name="Tangrot J."/>
            <person name="Rosling A."/>
        </authorList>
    </citation>
    <scope>NUCLEOTIDE SEQUENCE</scope>
    <source>
        <strain evidence="3">BR232B</strain>
    </source>
</reference>
<dbReference type="OrthoDB" id="2414077at2759"/>
<dbReference type="EMBL" id="CAJVPI010000132">
    <property type="protein sequence ID" value="CAG8486553.1"/>
    <property type="molecule type" value="Genomic_DNA"/>
</dbReference>
<keyword evidence="2" id="KW-1133">Transmembrane helix</keyword>
<gene>
    <name evidence="3" type="ORF">PBRASI_LOCUS1863</name>
</gene>
<feature type="compositionally biased region" description="Low complexity" evidence="1">
    <location>
        <begin position="160"/>
        <end position="176"/>
    </location>
</feature>
<comment type="caution">
    <text evidence="3">The sequence shown here is derived from an EMBL/GenBank/DDBJ whole genome shotgun (WGS) entry which is preliminary data.</text>
</comment>
<organism evidence="3 4">
    <name type="scientific">Paraglomus brasilianum</name>
    <dbReference type="NCBI Taxonomy" id="144538"/>
    <lineage>
        <taxon>Eukaryota</taxon>
        <taxon>Fungi</taxon>
        <taxon>Fungi incertae sedis</taxon>
        <taxon>Mucoromycota</taxon>
        <taxon>Glomeromycotina</taxon>
        <taxon>Glomeromycetes</taxon>
        <taxon>Paraglomerales</taxon>
        <taxon>Paraglomeraceae</taxon>
        <taxon>Paraglomus</taxon>
    </lineage>
</organism>
<keyword evidence="2" id="KW-0812">Transmembrane</keyword>
<evidence type="ECO:0000313" key="3">
    <source>
        <dbReference type="EMBL" id="CAG8486553.1"/>
    </source>
</evidence>
<feature type="compositionally biased region" description="Acidic residues" evidence="1">
    <location>
        <begin position="246"/>
        <end position="256"/>
    </location>
</feature>
<feature type="compositionally biased region" description="Polar residues" evidence="1">
    <location>
        <begin position="1"/>
        <end position="12"/>
    </location>
</feature>
<evidence type="ECO:0000313" key="4">
    <source>
        <dbReference type="Proteomes" id="UP000789739"/>
    </source>
</evidence>
<evidence type="ECO:0000256" key="1">
    <source>
        <dbReference type="SAM" id="MobiDB-lite"/>
    </source>
</evidence>
<feature type="compositionally biased region" description="Polar residues" evidence="1">
    <location>
        <begin position="230"/>
        <end position="242"/>
    </location>
</feature>
<dbReference type="Proteomes" id="UP000789739">
    <property type="component" value="Unassembled WGS sequence"/>
</dbReference>
<dbReference type="AlphaFoldDB" id="A0A9N8WE07"/>
<name>A0A9N8WE07_9GLOM</name>
<feature type="transmembrane region" description="Helical" evidence="2">
    <location>
        <begin position="336"/>
        <end position="357"/>
    </location>
</feature>
<protein>
    <submittedName>
        <fullName evidence="3">594_t:CDS:1</fullName>
    </submittedName>
</protein>
<sequence length="370" mass="40423">MATRYAQASTGSPVGVGDEASDNQGERYESPVLLTGTSTPAGIGSWVSLSPNIHTSDSDLEAYQADNDDDLISDSPVEDQEERPRGVLNLPRNIEIEQEEALRASLSTILASSERPRFRQARERELRARTANRFRTLATNPTNPSPLFFPRDTSPHFNSTSVVTNDTSTSASSSTAHKYVQPIIHHRTSVRHSRGSVSPPFQDKAEAMIERSFNTSHSPRIVYSAPSSPPTTSFLETGSDQLTKSDDEEEEQEESYVSESSKSRRRNLNRQQDEEDGQSKTSNSTSEYESVSSLSLDEISISKSARKNWKKESGHSVDGSSDDGNKWYSGDITVKVWTAAVISGVLLGAGFGAGSLWRGSRAGHYTATPA</sequence>
<feature type="region of interest" description="Disordered" evidence="1">
    <location>
        <begin position="160"/>
        <end position="180"/>
    </location>
</feature>
<accession>A0A9N8WE07</accession>
<feature type="compositionally biased region" description="Low complexity" evidence="1">
    <location>
        <begin position="281"/>
        <end position="291"/>
    </location>
</feature>
<feature type="region of interest" description="Disordered" evidence="1">
    <location>
        <begin position="1"/>
        <end position="45"/>
    </location>
</feature>
<proteinExistence type="predicted"/>
<keyword evidence="2" id="KW-0472">Membrane</keyword>
<feature type="region of interest" description="Disordered" evidence="1">
    <location>
        <begin position="305"/>
        <end position="325"/>
    </location>
</feature>
<evidence type="ECO:0000256" key="2">
    <source>
        <dbReference type="SAM" id="Phobius"/>
    </source>
</evidence>
<keyword evidence="4" id="KW-1185">Reference proteome</keyword>
<feature type="region of interest" description="Disordered" evidence="1">
    <location>
        <begin position="218"/>
        <end position="291"/>
    </location>
</feature>